<dbReference type="EC" id="2.6.1.2" evidence="12"/>
<dbReference type="CDD" id="cd00609">
    <property type="entry name" value="AAT_like"/>
    <property type="match status" value="1"/>
</dbReference>
<comment type="cofactor">
    <cofactor evidence="1">
        <name>pyridoxal 5'-phosphate</name>
        <dbReference type="ChEBI" id="CHEBI:597326"/>
    </cofactor>
</comment>
<evidence type="ECO:0000256" key="6">
    <source>
        <dbReference type="ARBA" id="ARBA00022576"/>
    </source>
</evidence>
<comment type="function">
    <text evidence="14">Catalyzes the reversible transamination between alanine and 2-oxoglutarate to form pyruvate and glutamate. Participates in cellular nitrogen metabolism and also in liver gluconeogenesis starting with precursors transported from skeletal muscles.</text>
</comment>
<dbReference type="GO" id="GO:0030170">
    <property type="term" value="F:pyridoxal phosphate binding"/>
    <property type="evidence" value="ECO:0007669"/>
    <property type="project" value="InterPro"/>
</dbReference>
<dbReference type="UniPathway" id="UPA00528">
    <property type="reaction ID" value="UER00586"/>
</dbReference>
<sequence>MLAVKYRLSLNSARQVLAAGINYRKEQKRYATLNMQTLNPLVKEVEYAVRGPIVIRAGEIERQLKGKHDYPFDRVIRANIGDCHASGNQAPITYIRQFVAGCTYPEVMNSPDFPRDVKQRVERLLSACGGKSLGSYTESQGIITIREDVAAYIQQRDGYPADAGNIYLCNGASDGIKTVIKLLMNNDPAKPSGIMIPVPQYPLYSATLSEYGAHQIEYYLDEDNNWALNIDELERSLNEAKSKCVPRGIVVINPGNPTGQVLARDNIENVIRFAHKHQLFVMADEVYQENVYLPGSKFFSFKKVLMDLGAPYNQMEMAHKHQLFVMADEVYQENVYLPGSKFFSFKKVLMDLGAPYNQMEMASFHSASKGWHGECGSRGGYYELINLDKDVRMQVNKLISACLCSTSWGQAVMGAIISPPREGEESYELYKKERTMVVNRLKEKADLVSQLFNSVEGVRCNAVMGAMYAFPRIEIPKKAIEYAKSKKMAPDAFYCFQLLEKTGICVVPGSGFKQRPGTHHLRTTILPPVDQMKDMVERFRTFHMSFLREWK</sequence>
<evidence type="ECO:0000256" key="7">
    <source>
        <dbReference type="ARBA" id="ARBA00022679"/>
    </source>
</evidence>
<protein>
    <recommendedName>
        <fullName evidence="15">Alanine aminotransferase 1</fullName>
        <ecNumber evidence="12">2.6.1.2</ecNumber>
    </recommendedName>
    <alternativeName>
        <fullName evidence="17">Glutamate pyruvate transaminase 1</fullName>
    </alternativeName>
    <alternativeName>
        <fullName evidence="16">Glutamic--alanine transaminase 1</fullName>
    </alternativeName>
    <alternativeName>
        <fullName evidence="18">Glutamic--pyruvic transaminase 1</fullName>
    </alternativeName>
</protein>
<dbReference type="FunFam" id="1.10.287.1970:FF:000001">
    <property type="entry name" value="Alanine aminotransferase 2"/>
    <property type="match status" value="1"/>
</dbReference>
<comment type="similarity">
    <text evidence="11">Belongs to the class-I pyridoxal-phosphate-dependent aminotransferase family. Alanine aminotransferase subfamily.</text>
</comment>
<gene>
    <name evidence="20" type="ORF">EDS130_LOCUS16963</name>
</gene>
<dbReference type="Proteomes" id="UP000663852">
    <property type="component" value="Unassembled WGS sequence"/>
</dbReference>
<dbReference type="OrthoDB" id="1732682at2759"/>
<accession>A0A814JT95</accession>
<evidence type="ECO:0000256" key="3">
    <source>
        <dbReference type="ARBA" id="ARBA00011738"/>
    </source>
</evidence>
<evidence type="ECO:0000313" key="21">
    <source>
        <dbReference type="Proteomes" id="UP000663852"/>
    </source>
</evidence>
<dbReference type="InterPro" id="IPR015421">
    <property type="entry name" value="PyrdxlP-dep_Trfase_major"/>
</dbReference>
<evidence type="ECO:0000256" key="14">
    <source>
        <dbReference type="ARBA" id="ARBA00059280"/>
    </source>
</evidence>
<dbReference type="EMBL" id="CAJNOJ010000075">
    <property type="protein sequence ID" value="CAF1041736.1"/>
    <property type="molecule type" value="Genomic_DNA"/>
</dbReference>
<evidence type="ECO:0000256" key="1">
    <source>
        <dbReference type="ARBA" id="ARBA00001933"/>
    </source>
</evidence>
<evidence type="ECO:0000256" key="5">
    <source>
        <dbReference type="ARBA" id="ARBA00022553"/>
    </source>
</evidence>
<evidence type="ECO:0000256" key="9">
    <source>
        <dbReference type="ARBA" id="ARBA00022990"/>
    </source>
</evidence>
<dbReference type="Gene3D" id="3.90.1150.10">
    <property type="entry name" value="Aspartate Aminotransferase, domain 1"/>
    <property type="match status" value="2"/>
</dbReference>
<comment type="pathway">
    <text evidence="10">Amino-acid degradation; L-alanine degradation via transaminase pathway; pyruvate from L-alanine: step 1/1.</text>
</comment>
<evidence type="ECO:0000256" key="4">
    <source>
        <dbReference type="ARBA" id="ARBA00022490"/>
    </source>
</evidence>
<organism evidence="20 21">
    <name type="scientific">Adineta ricciae</name>
    <name type="common">Rotifer</name>
    <dbReference type="NCBI Taxonomy" id="249248"/>
    <lineage>
        <taxon>Eukaryota</taxon>
        <taxon>Metazoa</taxon>
        <taxon>Spiralia</taxon>
        <taxon>Gnathifera</taxon>
        <taxon>Rotifera</taxon>
        <taxon>Eurotatoria</taxon>
        <taxon>Bdelloidea</taxon>
        <taxon>Adinetida</taxon>
        <taxon>Adinetidae</taxon>
        <taxon>Adineta</taxon>
    </lineage>
</organism>
<dbReference type="InterPro" id="IPR045088">
    <property type="entry name" value="ALAT1/2-like"/>
</dbReference>
<evidence type="ECO:0000256" key="12">
    <source>
        <dbReference type="ARBA" id="ARBA00026106"/>
    </source>
</evidence>
<evidence type="ECO:0000256" key="13">
    <source>
        <dbReference type="ARBA" id="ARBA00047412"/>
    </source>
</evidence>
<dbReference type="GO" id="GO:0005737">
    <property type="term" value="C:cytoplasm"/>
    <property type="evidence" value="ECO:0007669"/>
    <property type="project" value="UniProtKB-SubCell"/>
</dbReference>
<dbReference type="GO" id="GO:0042853">
    <property type="term" value="P:L-alanine catabolic process"/>
    <property type="evidence" value="ECO:0007669"/>
    <property type="project" value="UniProtKB-UniPathway"/>
</dbReference>
<dbReference type="PANTHER" id="PTHR11751:SF29">
    <property type="entry name" value="ALANINE TRANSAMINASE"/>
    <property type="match status" value="1"/>
</dbReference>
<evidence type="ECO:0000256" key="17">
    <source>
        <dbReference type="ARBA" id="ARBA00080231"/>
    </source>
</evidence>
<feature type="domain" description="Aminotransferase class I/classII large" evidence="19">
    <location>
        <begin position="118"/>
        <end position="292"/>
    </location>
</feature>
<proteinExistence type="inferred from homology"/>
<dbReference type="InterPro" id="IPR015422">
    <property type="entry name" value="PyrdxlP-dep_Trfase_small"/>
</dbReference>
<comment type="subunit">
    <text evidence="3">Homodimer.</text>
</comment>
<evidence type="ECO:0000313" key="20">
    <source>
        <dbReference type="EMBL" id="CAF1041736.1"/>
    </source>
</evidence>
<comment type="subcellular location">
    <subcellularLocation>
        <location evidence="2">Cytoplasm</location>
    </subcellularLocation>
</comment>
<dbReference type="InterPro" id="IPR004839">
    <property type="entry name" value="Aminotransferase_I/II_large"/>
</dbReference>
<feature type="domain" description="Aminotransferase class I/classII large" evidence="19">
    <location>
        <begin position="316"/>
        <end position="538"/>
    </location>
</feature>
<dbReference type="Pfam" id="PF00155">
    <property type="entry name" value="Aminotran_1_2"/>
    <property type="match status" value="2"/>
</dbReference>
<dbReference type="SUPFAM" id="SSF53383">
    <property type="entry name" value="PLP-dependent transferases"/>
    <property type="match status" value="2"/>
</dbReference>
<dbReference type="FunFam" id="3.90.1150.10:FF:000010">
    <property type="entry name" value="Alanine aminotransferase 2"/>
    <property type="match status" value="1"/>
</dbReference>
<evidence type="ECO:0000256" key="2">
    <source>
        <dbReference type="ARBA" id="ARBA00004496"/>
    </source>
</evidence>
<keyword evidence="8" id="KW-0663">Pyridoxal phosphate</keyword>
<keyword evidence="9" id="KW-0007">Acetylation</keyword>
<dbReference type="Gene3D" id="3.40.640.10">
    <property type="entry name" value="Type I PLP-dependent aspartate aminotransferase-like (Major domain)"/>
    <property type="match status" value="2"/>
</dbReference>
<dbReference type="Gene3D" id="1.10.287.1970">
    <property type="match status" value="1"/>
</dbReference>
<keyword evidence="4" id="KW-0963">Cytoplasm</keyword>
<dbReference type="PANTHER" id="PTHR11751">
    <property type="entry name" value="ALANINE AMINOTRANSFERASE"/>
    <property type="match status" value="1"/>
</dbReference>
<dbReference type="GO" id="GO:0004021">
    <property type="term" value="F:L-alanine:2-oxoglutarate aminotransferase activity"/>
    <property type="evidence" value="ECO:0007669"/>
    <property type="project" value="UniProtKB-EC"/>
</dbReference>
<evidence type="ECO:0000256" key="16">
    <source>
        <dbReference type="ARBA" id="ARBA00076222"/>
    </source>
</evidence>
<comment type="catalytic activity">
    <reaction evidence="13">
        <text>L-alanine + 2-oxoglutarate = pyruvate + L-glutamate</text>
        <dbReference type="Rhea" id="RHEA:19453"/>
        <dbReference type="ChEBI" id="CHEBI:15361"/>
        <dbReference type="ChEBI" id="CHEBI:16810"/>
        <dbReference type="ChEBI" id="CHEBI:29985"/>
        <dbReference type="ChEBI" id="CHEBI:57972"/>
        <dbReference type="EC" id="2.6.1.2"/>
    </reaction>
</comment>
<evidence type="ECO:0000256" key="8">
    <source>
        <dbReference type="ARBA" id="ARBA00022898"/>
    </source>
</evidence>
<keyword evidence="7" id="KW-0808">Transferase</keyword>
<dbReference type="GO" id="GO:0005615">
    <property type="term" value="C:extracellular space"/>
    <property type="evidence" value="ECO:0007669"/>
    <property type="project" value="UniProtKB-ARBA"/>
</dbReference>
<dbReference type="AlphaFoldDB" id="A0A814JT95"/>
<dbReference type="InterPro" id="IPR015424">
    <property type="entry name" value="PyrdxlP-dep_Trfase"/>
</dbReference>
<evidence type="ECO:0000259" key="19">
    <source>
        <dbReference type="Pfam" id="PF00155"/>
    </source>
</evidence>
<name>A0A814JT95_ADIRI</name>
<evidence type="ECO:0000256" key="18">
    <source>
        <dbReference type="ARBA" id="ARBA00082842"/>
    </source>
</evidence>
<keyword evidence="5" id="KW-0597">Phosphoprotein</keyword>
<reference evidence="20" key="1">
    <citation type="submission" date="2021-02" db="EMBL/GenBank/DDBJ databases">
        <authorList>
            <person name="Nowell W R."/>
        </authorList>
    </citation>
    <scope>NUCLEOTIDE SEQUENCE</scope>
</reference>
<keyword evidence="6" id="KW-0032">Aminotransferase</keyword>
<comment type="caution">
    <text evidence="20">The sequence shown here is derived from an EMBL/GenBank/DDBJ whole genome shotgun (WGS) entry which is preliminary data.</text>
</comment>
<dbReference type="FunFam" id="3.40.640.10:FF:000236">
    <property type="entry name" value="Alanine aminotransferase 2"/>
    <property type="match status" value="1"/>
</dbReference>
<evidence type="ECO:0000256" key="11">
    <source>
        <dbReference type="ARBA" id="ARBA00025785"/>
    </source>
</evidence>
<evidence type="ECO:0000256" key="10">
    <source>
        <dbReference type="ARBA" id="ARBA00025708"/>
    </source>
</evidence>
<evidence type="ECO:0000256" key="15">
    <source>
        <dbReference type="ARBA" id="ARBA00074120"/>
    </source>
</evidence>